<dbReference type="InterPro" id="IPR039528">
    <property type="entry name" value="DPM1-like"/>
</dbReference>
<protein>
    <submittedName>
        <fullName evidence="6">Dolichol-phosphate mannosyltransferase</fullName>
        <ecNumber evidence="6">2.4.1.83</ecNumber>
    </submittedName>
</protein>
<dbReference type="SUPFAM" id="SSF53448">
    <property type="entry name" value="Nucleotide-diphospho-sugar transferases"/>
    <property type="match status" value="1"/>
</dbReference>
<sequence>MTQRDSRAISEGDTATGARAANAVRLPEPWASSAVTVVLPTYNEATNLPAILGALFALPLPALRVLVVDDNSPDGTGELAESLAKEEYGTDRLSVLHRPGKQGLGRAYVHGIGHALDQGADYVVQMDADLSHPPEAVPQMLGTLLSTEADVVIGSRYATGGALAEDWSLHRKALSAWANFYVRVLLHMRVRDVTAGFKLWRRETLHAIDVAGVTSNGYAFQVEMNYRTIRRGLKIVEVPIRFEERRDGSSKMSLGVQLESALMPFKLMRHTPDLTPEPPPSEPSPSEPAASSEPPAADR</sequence>
<proteinExistence type="inferred from homology"/>
<name>A0A7W8Z6C5_9ACTN</name>
<feature type="domain" description="Glycosyltransferase 2-like" evidence="5">
    <location>
        <begin position="36"/>
        <end position="205"/>
    </location>
</feature>
<evidence type="ECO:0000256" key="3">
    <source>
        <dbReference type="ARBA" id="ARBA00022679"/>
    </source>
</evidence>
<comment type="caution">
    <text evidence="6">The sequence shown here is derived from an EMBL/GenBank/DDBJ whole genome shotgun (WGS) entry which is preliminary data.</text>
</comment>
<gene>
    <name evidence="6" type="ORF">BJ981_003779</name>
</gene>
<dbReference type="Proteomes" id="UP000588112">
    <property type="component" value="Unassembled WGS sequence"/>
</dbReference>
<organism evidence="6 7">
    <name type="scientific">Sphaerisporangium krabiense</name>
    <dbReference type="NCBI Taxonomy" id="763782"/>
    <lineage>
        <taxon>Bacteria</taxon>
        <taxon>Bacillati</taxon>
        <taxon>Actinomycetota</taxon>
        <taxon>Actinomycetes</taxon>
        <taxon>Streptosporangiales</taxon>
        <taxon>Streptosporangiaceae</taxon>
        <taxon>Sphaerisporangium</taxon>
    </lineage>
</organism>
<dbReference type="InterPro" id="IPR001173">
    <property type="entry name" value="Glyco_trans_2-like"/>
</dbReference>
<reference evidence="6 7" key="1">
    <citation type="submission" date="2020-08" db="EMBL/GenBank/DDBJ databases">
        <title>Sequencing the genomes of 1000 actinobacteria strains.</title>
        <authorList>
            <person name="Klenk H.-P."/>
        </authorList>
    </citation>
    <scope>NUCLEOTIDE SEQUENCE [LARGE SCALE GENOMIC DNA]</scope>
    <source>
        <strain evidence="6 7">DSM 45790</strain>
    </source>
</reference>
<dbReference type="PANTHER" id="PTHR43398">
    <property type="entry name" value="DOLICHOL-PHOSPHATE MANNOSYLTRANSFERASE SUBUNIT 1"/>
    <property type="match status" value="1"/>
</dbReference>
<comment type="similarity">
    <text evidence="1">Belongs to the glycosyltransferase 2 family.</text>
</comment>
<dbReference type="GO" id="GO:0004582">
    <property type="term" value="F:dolichyl-phosphate beta-D-mannosyltransferase activity"/>
    <property type="evidence" value="ECO:0007669"/>
    <property type="project" value="UniProtKB-EC"/>
</dbReference>
<dbReference type="RefSeq" id="WP_184612646.1">
    <property type="nucleotide sequence ID" value="NZ_BOOS01000015.1"/>
</dbReference>
<dbReference type="GO" id="GO:0009247">
    <property type="term" value="P:glycolipid biosynthetic process"/>
    <property type="evidence" value="ECO:0007669"/>
    <property type="project" value="TreeGrafter"/>
</dbReference>
<dbReference type="EMBL" id="JACHBR010000001">
    <property type="protein sequence ID" value="MBB5628080.1"/>
    <property type="molecule type" value="Genomic_DNA"/>
</dbReference>
<dbReference type="GO" id="GO:0016020">
    <property type="term" value="C:membrane"/>
    <property type="evidence" value="ECO:0007669"/>
    <property type="project" value="GOC"/>
</dbReference>
<accession>A0A7W8Z6C5</accession>
<dbReference type="CDD" id="cd06442">
    <property type="entry name" value="DPM1_like"/>
    <property type="match status" value="1"/>
</dbReference>
<evidence type="ECO:0000259" key="5">
    <source>
        <dbReference type="Pfam" id="PF00535"/>
    </source>
</evidence>
<dbReference type="InterPro" id="IPR029044">
    <property type="entry name" value="Nucleotide-diphossugar_trans"/>
</dbReference>
<keyword evidence="2 6" id="KW-0328">Glycosyltransferase</keyword>
<feature type="compositionally biased region" description="Low complexity" evidence="4">
    <location>
        <begin position="287"/>
        <end position="299"/>
    </location>
</feature>
<dbReference type="FunFam" id="3.90.550.10:FF:000122">
    <property type="entry name" value="Dolichol-phosphate mannosyltransferase subunit 1"/>
    <property type="match status" value="1"/>
</dbReference>
<dbReference type="AlphaFoldDB" id="A0A7W8Z6C5"/>
<keyword evidence="3 6" id="KW-0808">Transferase</keyword>
<feature type="region of interest" description="Disordered" evidence="4">
    <location>
        <begin position="268"/>
        <end position="299"/>
    </location>
</feature>
<evidence type="ECO:0000256" key="4">
    <source>
        <dbReference type="SAM" id="MobiDB-lite"/>
    </source>
</evidence>
<dbReference type="Gene3D" id="3.90.550.10">
    <property type="entry name" value="Spore Coat Polysaccharide Biosynthesis Protein SpsA, Chain A"/>
    <property type="match status" value="1"/>
</dbReference>
<dbReference type="Pfam" id="PF00535">
    <property type="entry name" value="Glycos_transf_2"/>
    <property type="match status" value="1"/>
</dbReference>
<feature type="compositionally biased region" description="Pro residues" evidence="4">
    <location>
        <begin position="275"/>
        <end position="286"/>
    </location>
</feature>
<dbReference type="EC" id="2.4.1.83" evidence="6"/>
<keyword evidence="7" id="KW-1185">Reference proteome</keyword>
<evidence type="ECO:0000256" key="2">
    <source>
        <dbReference type="ARBA" id="ARBA00022676"/>
    </source>
</evidence>
<dbReference type="PANTHER" id="PTHR43398:SF1">
    <property type="entry name" value="DOLICHOL-PHOSPHATE MANNOSYLTRANSFERASE SUBUNIT 1"/>
    <property type="match status" value="1"/>
</dbReference>
<evidence type="ECO:0000313" key="7">
    <source>
        <dbReference type="Proteomes" id="UP000588112"/>
    </source>
</evidence>
<evidence type="ECO:0000256" key="1">
    <source>
        <dbReference type="ARBA" id="ARBA00006739"/>
    </source>
</evidence>
<evidence type="ECO:0000313" key="6">
    <source>
        <dbReference type="EMBL" id="MBB5628080.1"/>
    </source>
</evidence>